<dbReference type="CDD" id="cd06127">
    <property type="entry name" value="DEDDh"/>
    <property type="match status" value="1"/>
</dbReference>
<name>A0A6M8SRF8_9NEIS</name>
<dbReference type="GO" id="GO:0008408">
    <property type="term" value="F:3'-5' exonuclease activity"/>
    <property type="evidence" value="ECO:0007669"/>
    <property type="project" value="TreeGrafter"/>
</dbReference>
<dbReference type="KEGG" id="dee:HQN60_11310"/>
<dbReference type="InterPro" id="IPR012337">
    <property type="entry name" value="RNaseH-like_sf"/>
</dbReference>
<evidence type="ECO:0000256" key="1">
    <source>
        <dbReference type="ARBA" id="ARBA00012417"/>
    </source>
</evidence>
<dbReference type="SMART" id="SM00479">
    <property type="entry name" value="EXOIII"/>
    <property type="match status" value="1"/>
</dbReference>
<evidence type="ECO:0000259" key="5">
    <source>
        <dbReference type="SMART" id="SM00479"/>
    </source>
</evidence>
<comment type="function">
    <text evidence="2">DNA polymerase III is a complex, multichain enzyme responsible for most of the replicative synthesis in bacteria. The epsilon subunit contain the editing function and is a proofreading 3'-5' exonuclease.</text>
</comment>
<dbReference type="NCBIfam" id="TIGR00573">
    <property type="entry name" value="dnaq"/>
    <property type="match status" value="1"/>
</dbReference>
<reference evidence="6 7" key="1">
    <citation type="submission" date="2020-05" db="EMBL/GenBank/DDBJ databases">
        <title>Complete genome sequence of Deefgea sp. D17.</title>
        <authorList>
            <person name="Bae J.-W."/>
            <person name="Han J.E."/>
        </authorList>
    </citation>
    <scope>NUCLEOTIDE SEQUENCE [LARGE SCALE GENOMIC DNA]</scope>
    <source>
        <strain evidence="6 7">D17</strain>
    </source>
</reference>
<dbReference type="InterPro" id="IPR006054">
    <property type="entry name" value="DnaQ"/>
</dbReference>
<dbReference type="GO" id="GO:0003677">
    <property type="term" value="F:DNA binding"/>
    <property type="evidence" value="ECO:0007669"/>
    <property type="project" value="InterPro"/>
</dbReference>
<dbReference type="Gene3D" id="3.30.420.10">
    <property type="entry name" value="Ribonuclease H-like superfamily/Ribonuclease H"/>
    <property type="match status" value="1"/>
</dbReference>
<keyword evidence="7" id="KW-1185">Reference proteome</keyword>
<dbReference type="GO" id="GO:0003887">
    <property type="term" value="F:DNA-directed DNA polymerase activity"/>
    <property type="evidence" value="ECO:0007669"/>
    <property type="project" value="UniProtKB-EC"/>
</dbReference>
<dbReference type="FunFam" id="3.30.420.10:FF:000045">
    <property type="entry name" value="3'-5' exonuclease DinG"/>
    <property type="match status" value="1"/>
</dbReference>
<evidence type="ECO:0000256" key="3">
    <source>
        <dbReference type="ARBA" id="ARBA00026073"/>
    </source>
</evidence>
<dbReference type="GO" id="GO:0005829">
    <property type="term" value="C:cytosol"/>
    <property type="evidence" value="ECO:0007669"/>
    <property type="project" value="TreeGrafter"/>
</dbReference>
<keyword evidence="6" id="KW-0269">Exonuclease</keyword>
<feature type="domain" description="Exonuclease" evidence="5">
    <location>
        <begin position="5"/>
        <end position="173"/>
    </location>
</feature>
<dbReference type="Proteomes" id="UP000504844">
    <property type="component" value="Chromosome"/>
</dbReference>
<comment type="subunit">
    <text evidence="3">DNA polymerase III contains a core (composed of alpha, epsilon and theta chains) that associates with a tau subunit. This core dimerizes to form the POLIII' complex. PolIII' associates with the gamma complex (composed of gamma, delta, delta', psi and chi chains) and with the beta chain to form the complete DNA polymerase III complex.</text>
</comment>
<dbReference type="GO" id="GO:0045004">
    <property type="term" value="P:DNA replication proofreading"/>
    <property type="evidence" value="ECO:0007669"/>
    <property type="project" value="TreeGrafter"/>
</dbReference>
<dbReference type="RefSeq" id="WP_173533744.1">
    <property type="nucleotide sequence ID" value="NZ_CP054143.1"/>
</dbReference>
<keyword evidence="6" id="KW-0540">Nuclease</keyword>
<dbReference type="SUPFAM" id="SSF53098">
    <property type="entry name" value="Ribonuclease H-like"/>
    <property type="match status" value="1"/>
</dbReference>
<dbReference type="EC" id="2.7.7.7" evidence="1"/>
<dbReference type="InterPro" id="IPR013520">
    <property type="entry name" value="Ribonucl_H"/>
</dbReference>
<evidence type="ECO:0000256" key="2">
    <source>
        <dbReference type="ARBA" id="ARBA00025483"/>
    </source>
</evidence>
<dbReference type="InterPro" id="IPR036397">
    <property type="entry name" value="RNaseH_sf"/>
</dbReference>
<dbReference type="PANTHER" id="PTHR30231">
    <property type="entry name" value="DNA POLYMERASE III SUBUNIT EPSILON"/>
    <property type="match status" value="1"/>
</dbReference>
<protein>
    <recommendedName>
        <fullName evidence="1">DNA-directed DNA polymerase</fullName>
        <ecNumber evidence="1">2.7.7.7</ecNumber>
    </recommendedName>
</protein>
<dbReference type="EMBL" id="CP054143">
    <property type="protein sequence ID" value="QKJ67241.1"/>
    <property type="molecule type" value="Genomic_DNA"/>
</dbReference>
<organism evidence="6 7">
    <name type="scientific">Deefgea piscis</name>
    <dbReference type="NCBI Taxonomy" id="2739061"/>
    <lineage>
        <taxon>Bacteria</taxon>
        <taxon>Pseudomonadati</taxon>
        <taxon>Pseudomonadota</taxon>
        <taxon>Betaproteobacteria</taxon>
        <taxon>Neisseriales</taxon>
        <taxon>Chitinibacteraceae</taxon>
        <taxon>Deefgea</taxon>
    </lineage>
</organism>
<dbReference type="Pfam" id="PF00929">
    <property type="entry name" value="RNase_T"/>
    <property type="match status" value="1"/>
</dbReference>
<dbReference type="AlphaFoldDB" id="A0A6M8SRF8"/>
<sequence length="209" mass="22821">MLNSPLVVLDFETTGLSPAMGARITEVAALRVINGKVVDKLVTLVNCGVRIPREITQITGITQAMVNTAPQAREVVPALIDFIGNDALAAHNASFDQKFLLAESQHLGLTPRHSQLVCSLLLSRRVLPQMHSHKLGELAKALNIRFNGNAHRAEADAEVTVALITHLLKTLRQQHGCQQIDTELLVQINKQVAAKVPQFLKTRASNTNH</sequence>
<keyword evidence="6" id="KW-0378">Hydrolase</keyword>
<dbReference type="PANTHER" id="PTHR30231:SF41">
    <property type="entry name" value="DNA POLYMERASE III SUBUNIT EPSILON"/>
    <property type="match status" value="1"/>
</dbReference>
<evidence type="ECO:0000313" key="6">
    <source>
        <dbReference type="EMBL" id="QKJ67241.1"/>
    </source>
</evidence>
<proteinExistence type="predicted"/>
<gene>
    <name evidence="6" type="ORF">HQN60_11310</name>
</gene>
<evidence type="ECO:0000313" key="7">
    <source>
        <dbReference type="Proteomes" id="UP000504844"/>
    </source>
</evidence>
<evidence type="ECO:0000256" key="4">
    <source>
        <dbReference type="ARBA" id="ARBA00049244"/>
    </source>
</evidence>
<comment type="catalytic activity">
    <reaction evidence="4">
        <text>DNA(n) + a 2'-deoxyribonucleoside 5'-triphosphate = DNA(n+1) + diphosphate</text>
        <dbReference type="Rhea" id="RHEA:22508"/>
        <dbReference type="Rhea" id="RHEA-COMP:17339"/>
        <dbReference type="Rhea" id="RHEA-COMP:17340"/>
        <dbReference type="ChEBI" id="CHEBI:33019"/>
        <dbReference type="ChEBI" id="CHEBI:61560"/>
        <dbReference type="ChEBI" id="CHEBI:173112"/>
        <dbReference type="EC" id="2.7.7.7"/>
    </reaction>
</comment>
<accession>A0A6M8SRF8</accession>